<evidence type="ECO:0000256" key="7">
    <source>
        <dbReference type="ARBA" id="ARBA00022679"/>
    </source>
</evidence>
<comment type="pathway">
    <text evidence="2">Purine metabolism; IMP biosynthesis via de novo pathway; N(2)-formyl-N(1)-(5-phospho-D-ribosyl)glycinamide from N(1)-(5-phospho-D-ribosyl)glycinamide (10-formyl THF route): step 1/1.</text>
</comment>
<dbReference type="PANTHER" id="PTHR43369">
    <property type="entry name" value="PHOSPHORIBOSYLGLYCINAMIDE FORMYLTRANSFERASE"/>
    <property type="match status" value="1"/>
</dbReference>
<feature type="domain" description="Formyl transferase C-terminal" evidence="12">
    <location>
        <begin position="240"/>
        <end position="323"/>
    </location>
</feature>
<name>A0A853J992_9GAMM</name>
<comment type="similarity">
    <text evidence="3">Belongs to the Fmt family.</text>
</comment>
<dbReference type="Pfam" id="PF02911">
    <property type="entry name" value="Formyl_trans_C"/>
    <property type="match status" value="1"/>
</dbReference>
<dbReference type="Proteomes" id="UP000578091">
    <property type="component" value="Unassembled WGS sequence"/>
</dbReference>
<proteinExistence type="inferred from homology"/>
<evidence type="ECO:0000259" key="11">
    <source>
        <dbReference type="Pfam" id="PF00551"/>
    </source>
</evidence>
<protein>
    <recommendedName>
        <fullName evidence="6">Methionyl-tRNA formyltransferase</fullName>
        <ecNumber evidence="4">2.1.2.2</ecNumber>
        <ecNumber evidence="5">2.1.2.9</ecNumber>
    </recommendedName>
</protein>
<dbReference type="CDD" id="cd08704">
    <property type="entry name" value="Met_tRNA_FMT_C"/>
    <property type="match status" value="1"/>
</dbReference>
<dbReference type="GO" id="GO:0005829">
    <property type="term" value="C:cytosol"/>
    <property type="evidence" value="ECO:0007669"/>
    <property type="project" value="TreeGrafter"/>
</dbReference>
<dbReference type="PANTHER" id="PTHR43369:SF2">
    <property type="entry name" value="PHOSPHORIBOSYLGLYCINAMIDE FORMYLTRANSFERASE"/>
    <property type="match status" value="1"/>
</dbReference>
<comment type="catalytic activity">
    <reaction evidence="10">
        <text>L-methionyl-tRNA(fMet) + (6R)-10-formyltetrahydrofolate = N-formyl-L-methionyl-tRNA(fMet) + (6S)-5,6,7,8-tetrahydrofolate + H(+)</text>
        <dbReference type="Rhea" id="RHEA:24380"/>
        <dbReference type="Rhea" id="RHEA-COMP:9952"/>
        <dbReference type="Rhea" id="RHEA-COMP:9953"/>
        <dbReference type="ChEBI" id="CHEBI:15378"/>
        <dbReference type="ChEBI" id="CHEBI:57453"/>
        <dbReference type="ChEBI" id="CHEBI:78530"/>
        <dbReference type="ChEBI" id="CHEBI:78844"/>
        <dbReference type="ChEBI" id="CHEBI:195366"/>
        <dbReference type="EC" id="2.1.2.9"/>
    </reaction>
</comment>
<evidence type="ECO:0000256" key="3">
    <source>
        <dbReference type="ARBA" id="ARBA00010699"/>
    </source>
</evidence>
<dbReference type="EC" id="2.1.2.2" evidence="4"/>
<dbReference type="InterPro" id="IPR044135">
    <property type="entry name" value="Met-tRNA-FMT_C"/>
</dbReference>
<dbReference type="GO" id="GO:0004479">
    <property type="term" value="F:methionyl-tRNA formyltransferase activity"/>
    <property type="evidence" value="ECO:0007669"/>
    <property type="project" value="UniProtKB-EC"/>
</dbReference>
<comment type="function">
    <text evidence="1">Attaches a formyl group to the free amino group of methionyl-tRNA(fMet). The formyl group appears to play a dual role in the initiator identity of N-formylmethionyl-tRNA by promoting its recognition by IF2 and preventing the misappropriation of this tRNA by the elongation apparatus.</text>
</comment>
<dbReference type="InterPro" id="IPR005793">
    <property type="entry name" value="Formyl_trans_C"/>
</dbReference>
<gene>
    <name evidence="13" type="ORF">H0E84_02875</name>
</gene>
<comment type="caution">
    <text evidence="13">The sequence shown here is derived from an EMBL/GenBank/DDBJ whole genome shotgun (WGS) entry which is preliminary data.</text>
</comment>
<evidence type="ECO:0000256" key="5">
    <source>
        <dbReference type="ARBA" id="ARBA00012261"/>
    </source>
</evidence>
<evidence type="ECO:0000256" key="4">
    <source>
        <dbReference type="ARBA" id="ARBA00012254"/>
    </source>
</evidence>
<evidence type="ECO:0000313" key="14">
    <source>
        <dbReference type="Proteomes" id="UP000578091"/>
    </source>
</evidence>
<dbReference type="InterPro" id="IPR011034">
    <property type="entry name" value="Formyl_transferase-like_C_sf"/>
</dbReference>
<organism evidence="13 14">
    <name type="scientific">Luteimonas salinisoli</name>
    <dbReference type="NCBI Taxonomy" id="2752307"/>
    <lineage>
        <taxon>Bacteria</taxon>
        <taxon>Pseudomonadati</taxon>
        <taxon>Pseudomonadota</taxon>
        <taxon>Gammaproteobacteria</taxon>
        <taxon>Lysobacterales</taxon>
        <taxon>Lysobacteraceae</taxon>
        <taxon>Luteimonas</taxon>
    </lineage>
</organism>
<dbReference type="RefSeq" id="WP_180677120.1">
    <property type="nucleotide sequence ID" value="NZ_JACCKA010000024.1"/>
</dbReference>
<dbReference type="GO" id="GO:0006189">
    <property type="term" value="P:'de novo' IMP biosynthetic process"/>
    <property type="evidence" value="ECO:0007669"/>
    <property type="project" value="TreeGrafter"/>
</dbReference>
<feature type="domain" description="Formyl transferase N-terminal" evidence="11">
    <location>
        <begin position="94"/>
        <end position="193"/>
    </location>
</feature>
<reference evidence="13 14" key="1">
    <citation type="submission" date="2020-07" db="EMBL/GenBank/DDBJ databases">
        <title>Luteimonas sp. SJ-92.</title>
        <authorList>
            <person name="Huang X.-X."/>
            <person name="Xu L."/>
            <person name="Sun J.-Q."/>
        </authorList>
    </citation>
    <scope>NUCLEOTIDE SEQUENCE [LARGE SCALE GENOMIC DNA]</scope>
    <source>
        <strain evidence="13 14">SJ-92</strain>
    </source>
</reference>
<dbReference type="InterPro" id="IPR036477">
    <property type="entry name" value="Formyl_transf_N_sf"/>
</dbReference>
<dbReference type="SUPFAM" id="SSF50486">
    <property type="entry name" value="FMT C-terminal domain-like"/>
    <property type="match status" value="1"/>
</dbReference>
<sequence length="355" mass="39293">MRFVYLSRQANRSGYLILEHLLTETRYAPDCVILPPYRGRVEYLRHAAPSDAADAATTSATGKCDSTGSIDELARKHAVPVHHVANLNAGEGFALLRSYSPELIVLGGGWPQMLKPRVISCPPLGVINTHPSLLPEFRGTDVHRWQVLHGVDESGSSIHYVDESFDTGAIVGQVRFCVDDSDPPQVLARRAAISAGPLMAHALALIDEAKPRRAATEKQPPPAGAPYFSRWKWEDLDFLRLSWDKPAEEIRRFVLACTQESYRYNGPYFHFREKRFMVRRAIAGPPATAMPCEIGRVVKITDRGPLVTCGEGAIILTEVQPASDRFWPEAFHTAPTLDGAEFCSAFRVAAGSRFE</sequence>
<dbReference type="GO" id="GO:0004644">
    <property type="term" value="F:phosphoribosylglycinamide formyltransferase activity"/>
    <property type="evidence" value="ECO:0007669"/>
    <property type="project" value="UniProtKB-EC"/>
</dbReference>
<accession>A0A853J992</accession>
<dbReference type="InterPro" id="IPR002376">
    <property type="entry name" value="Formyl_transf_N"/>
</dbReference>
<evidence type="ECO:0000256" key="2">
    <source>
        <dbReference type="ARBA" id="ARBA00005054"/>
    </source>
</evidence>
<dbReference type="Gene3D" id="3.40.50.170">
    <property type="entry name" value="Formyl transferase, N-terminal domain"/>
    <property type="match status" value="1"/>
</dbReference>
<evidence type="ECO:0000313" key="13">
    <source>
        <dbReference type="EMBL" id="NZA25314.1"/>
    </source>
</evidence>
<dbReference type="EC" id="2.1.2.9" evidence="5"/>
<keyword evidence="14" id="KW-1185">Reference proteome</keyword>
<dbReference type="Pfam" id="PF00551">
    <property type="entry name" value="Formyl_trans_N"/>
    <property type="match status" value="1"/>
</dbReference>
<dbReference type="AlphaFoldDB" id="A0A853J992"/>
<keyword evidence="8" id="KW-0658">Purine biosynthesis</keyword>
<evidence type="ECO:0000256" key="1">
    <source>
        <dbReference type="ARBA" id="ARBA00002606"/>
    </source>
</evidence>
<evidence type="ECO:0000256" key="10">
    <source>
        <dbReference type="ARBA" id="ARBA00048558"/>
    </source>
</evidence>
<dbReference type="SUPFAM" id="SSF53328">
    <property type="entry name" value="Formyltransferase"/>
    <property type="match status" value="1"/>
</dbReference>
<evidence type="ECO:0000256" key="8">
    <source>
        <dbReference type="ARBA" id="ARBA00022755"/>
    </source>
</evidence>
<dbReference type="EMBL" id="JACCKA010000024">
    <property type="protein sequence ID" value="NZA25314.1"/>
    <property type="molecule type" value="Genomic_DNA"/>
</dbReference>
<keyword evidence="7" id="KW-0808">Transferase</keyword>
<dbReference type="InterPro" id="IPR037022">
    <property type="entry name" value="Formyl_trans_C_sf"/>
</dbReference>
<dbReference type="Gene3D" id="3.10.25.10">
    <property type="entry name" value="Formyl transferase, C-terminal domain"/>
    <property type="match status" value="1"/>
</dbReference>
<keyword evidence="9" id="KW-0648">Protein biosynthesis</keyword>
<evidence type="ECO:0000256" key="9">
    <source>
        <dbReference type="ARBA" id="ARBA00022917"/>
    </source>
</evidence>
<evidence type="ECO:0000259" key="12">
    <source>
        <dbReference type="Pfam" id="PF02911"/>
    </source>
</evidence>
<evidence type="ECO:0000256" key="6">
    <source>
        <dbReference type="ARBA" id="ARBA00016014"/>
    </source>
</evidence>